<reference evidence="1 2" key="1">
    <citation type="submission" date="2014-01" db="EMBL/GenBank/DDBJ databases">
        <authorList>
            <consortium name="Genome Consortium for Active Teaching"/>
            <person name="Sontag T.C."/>
            <person name="Newman J.D."/>
        </authorList>
    </citation>
    <scope>NUCLEOTIDE SEQUENCE [LARGE SCALE GENOMIC DNA]</scope>
    <source>
        <strain evidence="1 2">DSM 19056</strain>
    </source>
</reference>
<proteinExistence type="predicted"/>
<dbReference type="EMBL" id="JASZ02000025">
    <property type="protein sequence ID" value="OWK97545.1"/>
    <property type="molecule type" value="Genomic_DNA"/>
</dbReference>
<reference evidence="1 2" key="2">
    <citation type="submission" date="2017-05" db="EMBL/GenBank/DDBJ databases">
        <title>Genome of Chryseobacterium haifense.</title>
        <authorList>
            <person name="Newman J.D."/>
        </authorList>
    </citation>
    <scope>NUCLEOTIDE SEQUENCE [LARGE SCALE GENOMIC DNA]</scope>
    <source>
        <strain evidence="1 2">DSM 19056</strain>
    </source>
</reference>
<gene>
    <name evidence="1" type="ORF">AP75_10455</name>
</gene>
<name>A0A246B832_9FLAO</name>
<evidence type="ECO:0000313" key="1">
    <source>
        <dbReference type="EMBL" id="OWK97545.1"/>
    </source>
</evidence>
<organism evidence="1 2">
    <name type="scientific">Kaistella haifensis DSM 19056</name>
    <dbReference type="NCBI Taxonomy" id="1450526"/>
    <lineage>
        <taxon>Bacteria</taxon>
        <taxon>Pseudomonadati</taxon>
        <taxon>Bacteroidota</taxon>
        <taxon>Flavobacteriia</taxon>
        <taxon>Flavobacteriales</taxon>
        <taxon>Weeksellaceae</taxon>
        <taxon>Chryseobacterium group</taxon>
        <taxon>Kaistella</taxon>
    </lineage>
</organism>
<accession>A0A246B832</accession>
<dbReference type="Proteomes" id="UP000197587">
    <property type="component" value="Unassembled WGS sequence"/>
</dbReference>
<comment type="caution">
    <text evidence="1">The sequence shown here is derived from an EMBL/GenBank/DDBJ whole genome shotgun (WGS) entry which is preliminary data.</text>
</comment>
<protein>
    <submittedName>
        <fullName evidence="1">Uncharacterized protein</fullName>
    </submittedName>
</protein>
<evidence type="ECO:0000313" key="2">
    <source>
        <dbReference type="Proteomes" id="UP000197587"/>
    </source>
</evidence>
<keyword evidence="2" id="KW-1185">Reference proteome</keyword>
<sequence>MGFVKERLDNNDGSIKKISADMEYQEYLNLVEDSKTLVDIKPSYQNGLSFRIFEALGYEKKIITNNSYVKEFNFYNPDNIFVTDFENFTGLNEFLEKPYSPIDEKIVYEYSLENWLHKLFSDI</sequence>
<dbReference type="AlphaFoldDB" id="A0A246B832"/>